<name>A0A5P2CFL3_STRVZ</name>
<reference evidence="2 3" key="1">
    <citation type="submission" date="2018-05" db="EMBL/GenBank/DDBJ databases">
        <title>Streptomyces venezuelae.</title>
        <authorList>
            <person name="Kim W."/>
            <person name="Lee N."/>
            <person name="Cho B.-K."/>
        </authorList>
    </citation>
    <scope>NUCLEOTIDE SEQUENCE [LARGE SCALE GENOMIC DNA]</scope>
    <source>
        <strain evidence="2 3">ATCC 14585</strain>
    </source>
</reference>
<sequence>MITFSLNPVAGQVTRPTVRSCVESATGQSRTTEGSAPVSGELGGVDLSSIQRKIHSDVTAQGWSWIWVFDPAAERPPFAYSIGFGSSFDHPDVVVAGLPEETSEGVLASVQAMLAEGIAYGDGDTSSDILEGFDVQFRAIPQDVSISNLAQASIFYGERPFAALQLFWPDGHGNFPGEENAPAWLSDRQALSL</sequence>
<proteinExistence type="predicted"/>
<feature type="compositionally biased region" description="Polar residues" evidence="1">
    <location>
        <begin position="23"/>
        <end position="34"/>
    </location>
</feature>
<dbReference type="Pfam" id="PF14081">
    <property type="entry name" value="DUF4262"/>
    <property type="match status" value="1"/>
</dbReference>
<evidence type="ECO:0000313" key="3">
    <source>
        <dbReference type="Proteomes" id="UP000324015"/>
    </source>
</evidence>
<evidence type="ECO:0000313" key="2">
    <source>
        <dbReference type="EMBL" id="QES40091.1"/>
    </source>
</evidence>
<dbReference type="Proteomes" id="UP000324015">
    <property type="component" value="Chromosome"/>
</dbReference>
<gene>
    <name evidence="2" type="ORF">DEJ49_03060</name>
</gene>
<evidence type="ECO:0000256" key="1">
    <source>
        <dbReference type="SAM" id="MobiDB-lite"/>
    </source>
</evidence>
<feature type="region of interest" description="Disordered" evidence="1">
    <location>
        <begin position="19"/>
        <end position="40"/>
    </location>
</feature>
<evidence type="ECO:0008006" key="4">
    <source>
        <dbReference type="Google" id="ProtNLM"/>
    </source>
</evidence>
<dbReference type="InterPro" id="IPR025358">
    <property type="entry name" value="DUF4262"/>
</dbReference>
<accession>A0A5P2CFL3</accession>
<protein>
    <recommendedName>
        <fullName evidence="4">DUF4262 domain-containing protein</fullName>
    </recommendedName>
</protein>
<dbReference type="EMBL" id="CP029191">
    <property type="protein sequence ID" value="QES40091.1"/>
    <property type="molecule type" value="Genomic_DNA"/>
</dbReference>
<dbReference type="AlphaFoldDB" id="A0A5P2CFL3"/>
<organism evidence="2 3">
    <name type="scientific">Streptomyces venezuelae</name>
    <dbReference type="NCBI Taxonomy" id="54571"/>
    <lineage>
        <taxon>Bacteria</taxon>
        <taxon>Bacillati</taxon>
        <taxon>Actinomycetota</taxon>
        <taxon>Actinomycetes</taxon>
        <taxon>Kitasatosporales</taxon>
        <taxon>Streptomycetaceae</taxon>
        <taxon>Streptomyces</taxon>
    </lineage>
</organism>